<dbReference type="OrthoDB" id="350602at2"/>
<evidence type="ECO:0000256" key="8">
    <source>
        <dbReference type="SAM" id="Coils"/>
    </source>
</evidence>
<keyword evidence="3" id="KW-0808">Transferase</keyword>
<feature type="active site" description="Tele-phosphohistidine intermediate" evidence="5">
    <location>
        <position position="77"/>
    </location>
</feature>
<evidence type="ECO:0000256" key="2">
    <source>
        <dbReference type="ARBA" id="ARBA00022597"/>
    </source>
</evidence>
<dbReference type="RefSeq" id="WP_057756857.1">
    <property type="nucleotide sequence ID" value="NZ_AYYK01000011.1"/>
</dbReference>
<evidence type="ECO:0008006" key="11">
    <source>
        <dbReference type="Google" id="ProtNLM"/>
    </source>
</evidence>
<dbReference type="PROSITE" id="PS51095">
    <property type="entry name" value="PTS_EIIA_TYPE_3"/>
    <property type="match status" value="1"/>
</dbReference>
<evidence type="ECO:0000313" key="9">
    <source>
        <dbReference type="EMBL" id="KRM78691.1"/>
    </source>
</evidence>
<keyword evidence="6" id="KW-0479">Metal-binding</keyword>
<evidence type="ECO:0000256" key="5">
    <source>
        <dbReference type="PIRSR" id="PIRSR000699-1"/>
    </source>
</evidence>
<feature type="coiled-coil region" evidence="8">
    <location>
        <begin position="28"/>
        <end position="55"/>
    </location>
</feature>
<protein>
    <recommendedName>
        <fullName evidence="11">PTS system, cellobiose-specific IIA component</fullName>
    </recommendedName>
</protein>
<dbReference type="Proteomes" id="UP000051813">
    <property type="component" value="Unassembled WGS sequence"/>
</dbReference>
<dbReference type="Gene3D" id="1.20.58.80">
    <property type="entry name" value="Phosphotransferase system, lactose/cellobiose-type IIA subunit"/>
    <property type="match status" value="1"/>
</dbReference>
<evidence type="ECO:0000313" key="10">
    <source>
        <dbReference type="Proteomes" id="UP000051813"/>
    </source>
</evidence>
<dbReference type="GO" id="GO:0016740">
    <property type="term" value="F:transferase activity"/>
    <property type="evidence" value="ECO:0007669"/>
    <property type="project" value="UniProtKB-KW"/>
</dbReference>
<proteinExistence type="predicted"/>
<reference evidence="9 10" key="1">
    <citation type="journal article" date="2015" name="Genome Announc.">
        <title>Expanding the biotechnology potential of lactobacilli through comparative genomics of 213 strains and associated genera.</title>
        <authorList>
            <person name="Sun Z."/>
            <person name="Harris H.M."/>
            <person name="McCann A."/>
            <person name="Guo C."/>
            <person name="Argimon S."/>
            <person name="Zhang W."/>
            <person name="Yang X."/>
            <person name="Jeffery I.B."/>
            <person name="Cooney J.C."/>
            <person name="Kagawa T.F."/>
            <person name="Liu W."/>
            <person name="Song Y."/>
            <person name="Salvetti E."/>
            <person name="Wrobel A."/>
            <person name="Rasinkangas P."/>
            <person name="Parkhill J."/>
            <person name="Rea M.C."/>
            <person name="O'Sullivan O."/>
            <person name="Ritari J."/>
            <person name="Douillard F.P."/>
            <person name="Paul Ross R."/>
            <person name="Yang R."/>
            <person name="Briner A.E."/>
            <person name="Felis G.E."/>
            <person name="de Vos W.M."/>
            <person name="Barrangou R."/>
            <person name="Klaenhammer T.R."/>
            <person name="Caufield P.W."/>
            <person name="Cui Y."/>
            <person name="Zhang H."/>
            <person name="O'Toole P.W."/>
        </authorList>
    </citation>
    <scope>NUCLEOTIDE SEQUENCE [LARGE SCALE GENOMIC DNA]</scope>
    <source>
        <strain evidence="9 10">DSM 20335</strain>
    </source>
</reference>
<name>A0A0R2BT92_9LACO</name>
<feature type="binding site" evidence="6">
    <location>
        <position position="80"/>
    </location>
    <ligand>
        <name>Mg(2+)</name>
        <dbReference type="ChEBI" id="CHEBI:18420"/>
        <note>ligand shared between all trimeric partners</note>
    </ligand>
</feature>
<dbReference type="GO" id="GO:0046872">
    <property type="term" value="F:metal ion binding"/>
    <property type="evidence" value="ECO:0007669"/>
    <property type="project" value="UniProtKB-KW"/>
</dbReference>
<keyword evidence="4" id="KW-0598">Phosphotransferase system</keyword>
<keyword evidence="10" id="KW-1185">Reference proteome</keyword>
<keyword evidence="1" id="KW-0813">Transport</keyword>
<dbReference type="EMBL" id="AYYK01000011">
    <property type="protein sequence ID" value="KRM78691.1"/>
    <property type="molecule type" value="Genomic_DNA"/>
</dbReference>
<dbReference type="PANTHER" id="PTHR34382">
    <property type="entry name" value="PTS SYSTEM N,N'-DIACETYLCHITOBIOSE-SPECIFIC EIIA COMPONENT"/>
    <property type="match status" value="1"/>
</dbReference>
<evidence type="ECO:0000256" key="4">
    <source>
        <dbReference type="ARBA" id="ARBA00022683"/>
    </source>
</evidence>
<keyword evidence="8" id="KW-0175">Coiled coil</keyword>
<sequence>MDEKQLQKAMNLIAYAGNSRSQSVIAMNLAEEGEIEKARQQLEAAKKELHQAHNIQTAWMSAEMNGENVEKSLLLIHSQDHFMAADIMLTVAEKYINLNQQLKKLEEHD</sequence>
<dbReference type="Pfam" id="PF02255">
    <property type="entry name" value="PTS_IIA"/>
    <property type="match status" value="1"/>
</dbReference>
<keyword evidence="6" id="KW-0460">Magnesium</keyword>
<dbReference type="SUPFAM" id="SSF46973">
    <property type="entry name" value="Enzyme IIa from lactose specific PTS, IIa-lac"/>
    <property type="match status" value="1"/>
</dbReference>
<accession>A0A0R2BT92</accession>
<keyword evidence="2" id="KW-0762">Sugar transport</keyword>
<feature type="modified residue" description="Phosphohistidine; by HPr" evidence="7">
    <location>
        <position position="77"/>
    </location>
</feature>
<dbReference type="AlphaFoldDB" id="A0A0R2BT92"/>
<evidence type="ECO:0000256" key="6">
    <source>
        <dbReference type="PIRSR" id="PIRSR000699-2"/>
    </source>
</evidence>
<comment type="caution">
    <text evidence="9">The sequence shown here is derived from an EMBL/GenBank/DDBJ whole genome shotgun (WGS) entry which is preliminary data.</text>
</comment>
<evidence type="ECO:0000256" key="3">
    <source>
        <dbReference type="ARBA" id="ARBA00022679"/>
    </source>
</evidence>
<comment type="cofactor">
    <cofactor evidence="6">
        <name>Mg(2+)</name>
        <dbReference type="ChEBI" id="CHEBI:18420"/>
    </cofactor>
    <text evidence="6">Binds 1 Mg(2+) ion per trimer.</text>
</comment>
<dbReference type="GO" id="GO:0009401">
    <property type="term" value="P:phosphoenolpyruvate-dependent sugar phosphotransferase system"/>
    <property type="evidence" value="ECO:0007669"/>
    <property type="project" value="UniProtKB-KW"/>
</dbReference>
<evidence type="ECO:0000256" key="1">
    <source>
        <dbReference type="ARBA" id="ARBA00022448"/>
    </source>
</evidence>
<dbReference type="PIRSF" id="PIRSF000699">
    <property type="entry name" value="PTS_IILac_III"/>
    <property type="match status" value="1"/>
</dbReference>
<evidence type="ECO:0000256" key="7">
    <source>
        <dbReference type="PROSITE-ProRule" id="PRU00418"/>
    </source>
</evidence>
<dbReference type="PATRIC" id="fig|1423738.3.peg.325"/>
<gene>
    <name evidence="9" type="ORF">FC84_GL000318</name>
</gene>
<organism evidence="9 10">
    <name type="scientific">Lapidilactobacillus dextrinicus DSM 20335</name>
    <dbReference type="NCBI Taxonomy" id="1423738"/>
    <lineage>
        <taxon>Bacteria</taxon>
        <taxon>Bacillati</taxon>
        <taxon>Bacillota</taxon>
        <taxon>Bacilli</taxon>
        <taxon>Lactobacillales</taxon>
        <taxon>Lactobacillaceae</taxon>
        <taxon>Lapidilactobacillus</taxon>
    </lineage>
</organism>
<dbReference type="InterPro" id="IPR003188">
    <property type="entry name" value="PTS_IIA_lac/cel"/>
</dbReference>
<dbReference type="InterPro" id="IPR036542">
    <property type="entry name" value="PTS_IIA_lac/cel_sf"/>
</dbReference>
<dbReference type="PANTHER" id="PTHR34382:SF7">
    <property type="entry name" value="PTS SYSTEM N,N'-DIACETYLCHITOBIOSE-SPECIFIC EIIA COMPONENT"/>
    <property type="match status" value="1"/>
</dbReference>
<dbReference type="STRING" id="1423738.FC84_GL000318"/>